<keyword evidence="3" id="KW-1185">Reference proteome</keyword>
<gene>
    <name evidence="2" type="ORF">CALVIDRAFT_345262</name>
</gene>
<name>A0A167HAE8_CALVF</name>
<accession>A0A167HAE8</accession>
<sequence length="220" mass="24443">MSSLAKLLHDKVPIVDIEAIKLWFLCMDVQTVGHVVTLAHPIQQDAAAAFDAIMEFACDHGVGMCLLCRLTLSALHWKYPDLGGIDILDWDHDSQTFKKPWLFDETELREYLEHCRGLPKDENFKSEAKAKKRQLRGSKSRAGGASATSEVNPGEKGNTILVEEDMGAAKEKEGPVAGESSMGTIPVPQSEGDISLDEREVLNKLKKMELRGSRRRKAKE</sequence>
<organism evidence="2 3">
    <name type="scientific">Calocera viscosa (strain TUFC12733)</name>
    <dbReference type="NCBI Taxonomy" id="1330018"/>
    <lineage>
        <taxon>Eukaryota</taxon>
        <taxon>Fungi</taxon>
        <taxon>Dikarya</taxon>
        <taxon>Basidiomycota</taxon>
        <taxon>Agaricomycotina</taxon>
        <taxon>Dacrymycetes</taxon>
        <taxon>Dacrymycetales</taxon>
        <taxon>Dacrymycetaceae</taxon>
        <taxon>Calocera</taxon>
    </lineage>
</organism>
<proteinExistence type="predicted"/>
<dbReference type="Proteomes" id="UP000076738">
    <property type="component" value="Unassembled WGS sequence"/>
</dbReference>
<feature type="region of interest" description="Disordered" evidence="1">
    <location>
        <begin position="132"/>
        <end position="200"/>
    </location>
</feature>
<dbReference type="AlphaFoldDB" id="A0A167HAE8"/>
<evidence type="ECO:0000256" key="1">
    <source>
        <dbReference type="SAM" id="MobiDB-lite"/>
    </source>
</evidence>
<evidence type="ECO:0000313" key="3">
    <source>
        <dbReference type="Proteomes" id="UP000076738"/>
    </source>
</evidence>
<dbReference type="EMBL" id="KV417323">
    <property type="protein sequence ID" value="KZO91415.1"/>
    <property type="molecule type" value="Genomic_DNA"/>
</dbReference>
<reference evidence="2 3" key="1">
    <citation type="journal article" date="2016" name="Mol. Biol. Evol.">
        <title>Comparative Genomics of Early-Diverging Mushroom-Forming Fungi Provides Insights into the Origins of Lignocellulose Decay Capabilities.</title>
        <authorList>
            <person name="Nagy L.G."/>
            <person name="Riley R."/>
            <person name="Tritt A."/>
            <person name="Adam C."/>
            <person name="Daum C."/>
            <person name="Floudas D."/>
            <person name="Sun H."/>
            <person name="Yadav J.S."/>
            <person name="Pangilinan J."/>
            <person name="Larsson K.H."/>
            <person name="Matsuura K."/>
            <person name="Barry K."/>
            <person name="Labutti K."/>
            <person name="Kuo R."/>
            <person name="Ohm R.A."/>
            <person name="Bhattacharya S.S."/>
            <person name="Shirouzu T."/>
            <person name="Yoshinaga Y."/>
            <person name="Martin F.M."/>
            <person name="Grigoriev I.V."/>
            <person name="Hibbett D.S."/>
        </authorList>
    </citation>
    <scope>NUCLEOTIDE SEQUENCE [LARGE SCALE GENOMIC DNA]</scope>
    <source>
        <strain evidence="2 3">TUFC12733</strain>
    </source>
</reference>
<evidence type="ECO:0000313" key="2">
    <source>
        <dbReference type="EMBL" id="KZO91415.1"/>
    </source>
</evidence>
<protein>
    <submittedName>
        <fullName evidence="2">Uncharacterized protein</fullName>
    </submittedName>
</protein>